<feature type="region of interest" description="Disordered" evidence="1">
    <location>
        <begin position="158"/>
        <end position="199"/>
    </location>
</feature>
<keyword evidence="2" id="KW-0812">Transmembrane</keyword>
<keyword evidence="2" id="KW-1133">Transmembrane helix</keyword>
<protein>
    <submittedName>
        <fullName evidence="3">Uncharacterized protein</fullName>
    </submittedName>
</protein>
<proteinExistence type="predicted"/>
<organism evidence="3 4">
    <name type="scientific">Penicillium atrosanguineum</name>
    <dbReference type="NCBI Taxonomy" id="1132637"/>
    <lineage>
        <taxon>Eukaryota</taxon>
        <taxon>Fungi</taxon>
        <taxon>Dikarya</taxon>
        <taxon>Ascomycota</taxon>
        <taxon>Pezizomycotina</taxon>
        <taxon>Eurotiomycetes</taxon>
        <taxon>Eurotiomycetidae</taxon>
        <taxon>Eurotiales</taxon>
        <taxon>Aspergillaceae</taxon>
        <taxon>Penicillium</taxon>
    </lineage>
</organism>
<comment type="caution">
    <text evidence="3">The sequence shown here is derived from an EMBL/GenBank/DDBJ whole genome shotgun (WGS) entry which is preliminary data.</text>
</comment>
<accession>A0A9W9UDN4</accession>
<gene>
    <name evidence="3" type="ORF">N7476_001377</name>
</gene>
<evidence type="ECO:0000313" key="4">
    <source>
        <dbReference type="Proteomes" id="UP001147746"/>
    </source>
</evidence>
<feature type="transmembrane region" description="Helical" evidence="2">
    <location>
        <begin position="56"/>
        <end position="79"/>
    </location>
</feature>
<evidence type="ECO:0000313" key="3">
    <source>
        <dbReference type="EMBL" id="KAJ5331594.1"/>
    </source>
</evidence>
<keyword evidence="2" id="KW-0472">Membrane</keyword>
<reference evidence="3" key="2">
    <citation type="journal article" date="2023" name="IMA Fungus">
        <title>Comparative genomic study of the Penicillium genus elucidates a diverse pangenome and 15 lateral gene transfer events.</title>
        <authorList>
            <person name="Petersen C."/>
            <person name="Sorensen T."/>
            <person name="Nielsen M.R."/>
            <person name="Sondergaard T.E."/>
            <person name="Sorensen J.L."/>
            <person name="Fitzpatrick D.A."/>
            <person name="Frisvad J.C."/>
            <person name="Nielsen K.L."/>
        </authorList>
    </citation>
    <scope>NUCLEOTIDE SEQUENCE</scope>
    <source>
        <strain evidence="3">IBT 21472</strain>
    </source>
</reference>
<reference evidence="3" key="1">
    <citation type="submission" date="2022-12" db="EMBL/GenBank/DDBJ databases">
        <authorList>
            <person name="Petersen C."/>
        </authorList>
    </citation>
    <scope>NUCLEOTIDE SEQUENCE</scope>
    <source>
        <strain evidence="3">IBT 21472</strain>
    </source>
</reference>
<name>A0A9W9UDN4_9EURO</name>
<dbReference type="OrthoDB" id="5423884at2759"/>
<dbReference type="EMBL" id="JAPZBO010000001">
    <property type="protein sequence ID" value="KAJ5331594.1"/>
    <property type="molecule type" value="Genomic_DNA"/>
</dbReference>
<keyword evidence="4" id="KW-1185">Reference proteome</keyword>
<evidence type="ECO:0000256" key="2">
    <source>
        <dbReference type="SAM" id="Phobius"/>
    </source>
</evidence>
<sequence>MNSLPLPVADLDVTKVATSPFGFDDRILSSNLQKRYTTISIPATYGHLSSGPAPGVVAGIVLGTVGGVCLILYLTFLSLNPGGFARGSSSSITDEEEVVVRSRRGGSSRRSDMIEVVEERDRHDEYRHRRAPDRIVVEESMTGTEMTHDSRDFIEVVEEESSGLSTMSPPRRPKSYRSGVRRVDPHEYGGGSSHGSLDY</sequence>
<evidence type="ECO:0000256" key="1">
    <source>
        <dbReference type="SAM" id="MobiDB-lite"/>
    </source>
</evidence>
<dbReference type="Proteomes" id="UP001147746">
    <property type="component" value="Unassembled WGS sequence"/>
</dbReference>
<dbReference type="AlphaFoldDB" id="A0A9W9UDN4"/>